<evidence type="ECO:0000313" key="2">
    <source>
        <dbReference type="Proteomes" id="UP001328107"/>
    </source>
</evidence>
<sequence>QLVLDMALNSPGRIMNDLRTFGEMGYRIMNYEKLDTDTARFSFIQSNCTDHFGAKFIKKYLV</sequence>
<name>A0AAN4ZKT6_9BILA</name>
<proteinExistence type="predicted"/>
<reference evidence="2" key="1">
    <citation type="submission" date="2022-10" db="EMBL/GenBank/DDBJ databases">
        <title>Genome assembly of Pristionchus species.</title>
        <authorList>
            <person name="Yoshida K."/>
            <person name="Sommer R.J."/>
        </authorList>
    </citation>
    <scope>NUCLEOTIDE SEQUENCE [LARGE SCALE GENOMIC DNA]</scope>
    <source>
        <strain evidence="2">RS5460</strain>
    </source>
</reference>
<dbReference type="AlphaFoldDB" id="A0AAN4ZKT6"/>
<gene>
    <name evidence="1" type="ORF">PMAYCL1PPCAC_13268</name>
</gene>
<comment type="caution">
    <text evidence="1">The sequence shown here is derived from an EMBL/GenBank/DDBJ whole genome shotgun (WGS) entry which is preliminary data.</text>
</comment>
<dbReference type="Proteomes" id="UP001328107">
    <property type="component" value="Unassembled WGS sequence"/>
</dbReference>
<feature type="non-terminal residue" evidence="1">
    <location>
        <position position="1"/>
    </location>
</feature>
<keyword evidence="2" id="KW-1185">Reference proteome</keyword>
<protein>
    <submittedName>
        <fullName evidence="1">Uncharacterized protein</fullName>
    </submittedName>
</protein>
<evidence type="ECO:0000313" key="1">
    <source>
        <dbReference type="EMBL" id="GMR43073.1"/>
    </source>
</evidence>
<organism evidence="1 2">
    <name type="scientific">Pristionchus mayeri</name>
    <dbReference type="NCBI Taxonomy" id="1317129"/>
    <lineage>
        <taxon>Eukaryota</taxon>
        <taxon>Metazoa</taxon>
        <taxon>Ecdysozoa</taxon>
        <taxon>Nematoda</taxon>
        <taxon>Chromadorea</taxon>
        <taxon>Rhabditida</taxon>
        <taxon>Rhabditina</taxon>
        <taxon>Diplogasteromorpha</taxon>
        <taxon>Diplogasteroidea</taxon>
        <taxon>Neodiplogasteridae</taxon>
        <taxon>Pristionchus</taxon>
    </lineage>
</organism>
<dbReference type="EMBL" id="BTRK01000003">
    <property type="protein sequence ID" value="GMR43073.1"/>
    <property type="molecule type" value="Genomic_DNA"/>
</dbReference>
<accession>A0AAN4ZKT6</accession>